<dbReference type="CDD" id="cd02209">
    <property type="entry name" value="cupin_XRE_C"/>
    <property type="match status" value="1"/>
</dbReference>
<dbReference type="CDD" id="cd00093">
    <property type="entry name" value="HTH_XRE"/>
    <property type="match status" value="1"/>
</dbReference>
<dbReference type="GO" id="GO:0003700">
    <property type="term" value="F:DNA-binding transcription factor activity"/>
    <property type="evidence" value="ECO:0007669"/>
    <property type="project" value="TreeGrafter"/>
</dbReference>
<dbReference type="InterPro" id="IPR010982">
    <property type="entry name" value="Lambda_DNA-bd_dom_sf"/>
</dbReference>
<gene>
    <name evidence="3" type="ORF">GR328_00580</name>
</gene>
<dbReference type="EMBL" id="WURB01000001">
    <property type="protein sequence ID" value="MXQ09973.1"/>
    <property type="molecule type" value="Genomic_DNA"/>
</dbReference>
<evidence type="ECO:0000259" key="2">
    <source>
        <dbReference type="PROSITE" id="PS50943"/>
    </source>
</evidence>
<comment type="caution">
    <text evidence="3">The sequence shown here is derived from an EMBL/GenBank/DDBJ whole genome shotgun (WGS) entry which is preliminary data.</text>
</comment>
<dbReference type="InterPro" id="IPR014710">
    <property type="entry name" value="RmlC-like_jellyroll"/>
</dbReference>
<dbReference type="PROSITE" id="PS50943">
    <property type="entry name" value="HTH_CROC1"/>
    <property type="match status" value="1"/>
</dbReference>
<dbReference type="Gene3D" id="1.10.260.40">
    <property type="entry name" value="lambda repressor-like DNA-binding domains"/>
    <property type="match status" value="1"/>
</dbReference>
<dbReference type="Proteomes" id="UP000436483">
    <property type="component" value="Unassembled WGS sequence"/>
</dbReference>
<evidence type="ECO:0000256" key="1">
    <source>
        <dbReference type="ARBA" id="ARBA00023125"/>
    </source>
</evidence>
<protein>
    <submittedName>
        <fullName evidence="3">Helix-turn-helix domain-containing protein</fullName>
    </submittedName>
</protein>
<keyword evidence="4" id="KW-1185">Reference proteome</keyword>
<dbReference type="InterPro" id="IPR001387">
    <property type="entry name" value="Cro/C1-type_HTH"/>
</dbReference>
<name>A0A7X3MN63_9HYPH</name>
<reference evidence="3 4" key="1">
    <citation type="submission" date="2019-12" db="EMBL/GenBank/DDBJ databases">
        <authorList>
            <person name="Yuan C.-G."/>
        </authorList>
    </citation>
    <scope>NUCLEOTIDE SEQUENCE [LARGE SCALE GENOMIC DNA]</scope>
    <source>
        <strain evidence="3 4">KCTC 23863</strain>
    </source>
</reference>
<dbReference type="SMART" id="SM00530">
    <property type="entry name" value="HTH_XRE"/>
    <property type="match status" value="1"/>
</dbReference>
<sequence length="214" mass="23390">MVDSNIMEMHSSFMEASSDINAHLAERLRGLRVEQGLTLDGLAERTGVSRSMISLIERAESSPTAVILDKLAAGLGVTLASLFADKKRDTASPLARRAEQRVWRDPDSGYLRRNLSPPGFPSPIELVEVVMPAGARVAYDSGPRSAGVSQQIWIVEGEIELGLGDETWRLLAGDCLCMDIEQPTIFRNLSHRSARYLVALAADPKSSSPSRRFP</sequence>
<dbReference type="InterPro" id="IPR050807">
    <property type="entry name" value="TransReg_Diox_bact_type"/>
</dbReference>
<dbReference type="GO" id="GO:0003677">
    <property type="term" value="F:DNA binding"/>
    <property type="evidence" value="ECO:0007669"/>
    <property type="project" value="UniProtKB-KW"/>
</dbReference>
<evidence type="ECO:0000313" key="3">
    <source>
        <dbReference type="EMBL" id="MXQ09973.1"/>
    </source>
</evidence>
<dbReference type="SUPFAM" id="SSF51182">
    <property type="entry name" value="RmlC-like cupins"/>
    <property type="match status" value="1"/>
</dbReference>
<dbReference type="SUPFAM" id="SSF47413">
    <property type="entry name" value="lambda repressor-like DNA-binding domains"/>
    <property type="match status" value="1"/>
</dbReference>
<dbReference type="OrthoDB" id="189170at2"/>
<proteinExistence type="predicted"/>
<evidence type="ECO:0000313" key="4">
    <source>
        <dbReference type="Proteomes" id="UP000436483"/>
    </source>
</evidence>
<keyword evidence="1" id="KW-0238">DNA-binding</keyword>
<dbReference type="Pfam" id="PF01381">
    <property type="entry name" value="HTH_3"/>
    <property type="match status" value="1"/>
</dbReference>
<dbReference type="AlphaFoldDB" id="A0A7X3MN63"/>
<accession>A0A7X3MN63</accession>
<organism evidence="3 4">
    <name type="scientific">Microvirga makkahensis</name>
    <dbReference type="NCBI Taxonomy" id="1128670"/>
    <lineage>
        <taxon>Bacteria</taxon>
        <taxon>Pseudomonadati</taxon>
        <taxon>Pseudomonadota</taxon>
        <taxon>Alphaproteobacteria</taxon>
        <taxon>Hyphomicrobiales</taxon>
        <taxon>Methylobacteriaceae</taxon>
        <taxon>Microvirga</taxon>
    </lineage>
</organism>
<dbReference type="Gene3D" id="2.60.120.10">
    <property type="entry name" value="Jelly Rolls"/>
    <property type="match status" value="1"/>
</dbReference>
<reference evidence="3 4" key="2">
    <citation type="submission" date="2020-01" db="EMBL/GenBank/DDBJ databases">
        <title>Microvirga sp. nov., an arsenate reduction bacterium isolated from Tibet hotspring sediments.</title>
        <authorList>
            <person name="Xian W.-D."/>
            <person name="Li W.-J."/>
        </authorList>
    </citation>
    <scope>NUCLEOTIDE SEQUENCE [LARGE SCALE GENOMIC DNA]</scope>
    <source>
        <strain evidence="3 4">KCTC 23863</strain>
    </source>
</reference>
<dbReference type="PANTHER" id="PTHR46797">
    <property type="entry name" value="HTH-TYPE TRANSCRIPTIONAL REGULATOR"/>
    <property type="match status" value="1"/>
</dbReference>
<dbReference type="GO" id="GO:0005829">
    <property type="term" value="C:cytosol"/>
    <property type="evidence" value="ECO:0007669"/>
    <property type="project" value="TreeGrafter"/>
</dbReference>
<feature type="domain" description="HTH cro/C1-type" evidence="2">
    <location>
        <begin position="28"/>
        <end position="82"/>
    </location>
</feature>
<dbReference type="InterPro" id="IPR011051">
    <property type="entry name" value="RmlC_Cupin_sf"/>
</dbReference>
<dbReference type="PANTHER" id="PTHR46797:SF10">
    <property type="entry name" value="BLR1115 PROTEIN"/>
    <property type="match status" value="1"/>
</dbReference>